<reference evidence="1" key="1">
    <citation type="submission" date="2023-03" db="EMBL/GenBank/DDBJ databases">
        <title>Massive genome expansion in bonnet fungi (Mycena s.s.) driven by repeated elements and novel gene families across ecological guilds.</title>
        <authorList>
            <consortium name="Lawrence Berkeley National Laboratory"/>
            <person name="Harder C.B."/>
            <person name="Miyauchi S."/>
            <person name="Viragh M."/>
            <person name="Kuo A."/>
            <person name="Thoen E."/>
            <person name="Andreopoulos B."/>
            <person name="Lu D."/>
            <person name="Skrede I."/>
            <person name="Drula E."/>
            <person name="Henrissat B."/>
            <person name="Morin E."/>
            <person name="Kohler A."/>
            <person name="Barry K."/>
            <person name="LaButti K."/>
            <person name="Morin E."/>
            <person name="Salamov A."/>
            <person name="Lipzen A."/>
            <person name="Mereny Z."/>
            <person name="Hegedus B."/>
            <person name="Baldrian P."/>
            <person name="Stursova M."/>
            <person name="Weitz H."/>
            <person name="Taylor A."/>
            <person name="Grigoriev I.V."/>
            <person name="Nagy L.G."/>
            <person name="Martin F."/>
            <person name="Kauserud H."/>
        </authorList>
    </citation>
    <scope>NUCLEOTIDE SEQUENCE</scope>
    <source>
        <strain evidence="1">9144</strain>
    </source>
</reference>
<dbReference type="AlphaFoldDB" id="A0AAD6XY14"/>
<evidence type="ECO:0000313" key="2">
    <source>
        <dbReference type="Proteomes" id="UP001219525"/>
    </source>
</evidence>
<accession>A0AAD6XY14</accession>
<protein>
    <submittedName>
        <fullName evidence="1">Uncharacterized protein</fullName>
    </submittedName>
</protein>
<keyword evidence="2" id="KW-1185">Reference proteome</keyword>
<dbReference type="EMBL" id="JARJCW010000124">
    <property type="protein sequence ID" value="KAJ7192100.1"/>
    <property type="molecule type" value="Genomic_DNA"/>
</dbReference>
<comment type="caution">
    <text evidence="1">The sequence shown here is derived from an EMBL/GenBank/DDBJ whole genome shotgun (WGS) entry which is preliminary data.</text>
</comment>
<gene>
    <name evidence="1" type="ORF">GGX14DRAFT_406647</name>
</gene>
<sequence>MRPIVDMVVYRAFDWHYRAPYGTIGCLGMRPIYDHVHYRAHSQTPDSGHGRIGHGTDLLAHTALRTCCVCSWHPITGLSTLFSGTPERVIGRLAWHPKVVSEEALYMELLAAEHSDKALDASTLEGSGDDYEAQFSYYHIGN</sequence>
<evidence type="ECO:0000313" key="1">
    <source>
        <dbReference type="EMBL" id="KAJ7192100.1"/>
    </source>
</evidence>
<dbReference type="Proteomes" id="UP001219525">
    <property type="component" value="Unassembled WGS sequence"/>
</dbReference>
<organism evidence="1 2">
    <name type="scientific">Mycena pura</name>
    <dbReference type="NCBI Taxonomy" id="153505"/>
    <lineage>
        <taxon>Eukaryota</taxon>
        <taxon>Fungi</taxon>
        <taxon>Dikarya</taxon>
        <taxon>Basidiomycota</taxon>
        <taxon>Agaricomycotina</taxon>
        <taxon>Agaricomycetes</taxon>
        <taxon>Agaricomycetidae</taxon>
        <taxon>Agaricales</taxon>
        <taxon>Marasmiineae</taxon>
        <taxon>Mycenaceae</taxon>
        <taxon>Mycena</taxon>
    </lineage>
</organism>
<proteinExistence type="predicted"/>
<name>A0AAD6XY14_9AGAR</name>